<feature type="transmembrane region" description="Helical" evidence="1">
    <location>
        <begin position="98"/>
        <end position="121"/>
    </location>
</feature>
<dbReference type="Pfam" id="PF05145">
    <property type="entry name" value="AbrB"/>
    <property type="match status" value="1"/>
</dbReference>
<dbReference type="PANTHER" id="PTHR38457">
    <property type="entry name" value="REGULATOR ABRB-RELATED"/>
    <property type="match status" value="1"/>
</dbReference>
<feature type="transmembrane region" description="Helical" evidence="1">
    <location>
        <begin position="260"/>
        <end position="280"/>
    </location>
</feature>
<sequence length="385" mass="41034">MSAIQASIRFHPSLKYTFIATELAIASVVGIVLTALGLGGAAWILGGMVAGTITTIVYRFSQKHSIQPNRKARKVGQAIVGLAIGLSLQQSYLGTIVAHAPALIGLPFYLMIGSGLIGLLYSRLEKTDLLTALLATTPGNISVMPSLAADYGKNPALVSLVQLLRFTSVICIMPMIANLTLAHPSTNRLVTFFSQLQTISLRDTLLSILMLLITGAVVYWGRFLKIPILAFLGAIAVGLAADSLPLLLPVLGPDDLQLPLVFKLVGQVLLGITIGEYWGISSPLKWGSVIRAFVPVSLMFGITLIAASLIQRMTDWNWLTCLLLAAPGGSPEMIWIAVTLGQDEEVITAGHLLRLILINFSLPFLVALGSTLGYQKLGSAVEPAE</sequence>
<feature type="transmembrane region" description="Helical" evidence="1">
    <location>
        <begin position="316"/>
        <end position="340"/>
    </location>
</feature>
<evidence type="ECO:0000256" key="1">
    <source>
        <dbReference type="SAM" id="Phobius"/>
    </source>
</evidence>
<evidence type="ECO:0000313" key="2">
    <source>
        <dbReference type="EMBL" id="HFM97132.1"/>
    </source>
</evidence>
<keyword evidence="1" id="KW-0472">Membrane</keyword>
<accession>A0A7C3PBC7</accession>
<dbReference type="GO" id="GO:0010468">
    <property type="term" value="P:regulation of gene expression"/>
    <property type="evidence" value="ECO:0007669"/>
    <property type="project" value="InterPro"/>
</dbReference>
<feature type="transmembrane region" description="Helical" evidence="1">
    <location>
        <begin position="42"/>
        <end position="60"/>
    </location>
</feature>
<reference evidence="2" key="1">
    <citation type="journal article" date="2020" name="mSystems">
        <title>Genome- and Community-Level Interaction Insights into Carbon Utilization and Element Cycling Functions of Hydrothermarchaeota in Hydrothermal Sediment.</title>
        <authorList>
            <person name="Zhou Z."/>
            <person name="Liu Y."/>
            <person name="Xu W."/>
            <person name="Pan J."/>
            <person name="Luo Z.H."/>
            <person name="Li M."/>
        </authorList>
    </citation>
    <scope>NUCLEOTIDE SEQUENCE [LARGE SCALE GENOMIC DNA]</scope>
    <source>
        <strain evidence="2">SpSt-418</strain>
    </source>
</reference>
<feature type="transmembrane region" description="Helical" evidence="1">
    <location>
        <begin position="292"/>
        <end position="310"/>
    </location>
</feature>
<feature type="transmembrane region" description="Helical" evidence="1">
    <location>
        <begin position="72"/>
        <end position="92"/>
    </location>
</feature>
<dbReference type="InterPro" id="IPR007820">
    <property type="entry name" value="AbrB_fam"/>
</dbReference>
<keyword evidence="1" id="KW-1133">Transmembrane helix</keyword>
<dbReference type="EMBL" id="DSRU01000056">
    <property type="protein sequence ID" value="HFM97132.1"/>
    <property type="molecule type" value="Genomic_DNA"/>
</dbReference>
<dbReference type="InterPro" id="IPR017516">
    <property type="entry name" value="AbrB_dup"/>
</dbReference>
<feature type="transmembrane region" description="Helical" evidence="1">
    <location>
        <begin position="204"/>
        <end position="221"/>
    </location>
</feature>
<dbReference type="AlphaFoldDB" id="A0A7C3PBC7"/>
<feature type="transmembrane region" description="Helical" evidence="1">
    <location>
        <begin position="16"/>
        <end position="36"/>
    </location>
</feature>
<organism evidence="2">
    <name type="scientific">Oscillatoriales cyanobacterium SpSt-418</name>
    <dbReference type="NCBI Taxonomy" id="2282169"/>
    <lineage>
        <taxon>Bacteria</taxon>
        <taxon>Bacillati</taxon>
        <taxon>Cyanobacteriota</taxon>
        <taxon>Cyanophyceae</taxon>
        <taxon>Oscillatoriophycideae</taxon>
        <taxon>Oscillatoriales</taxon>
    </lineage>
</organism>
<dbReference type="PANTHER" id="PTHR38457:SF1">
    <property type="entry name" value="REGULATOR ABRB-RELATED"/>
    <property type="match status" value="1"/>
</dbReference>
<protein>
    <submittedName>
        <fullName evidence="2">AbrB family transcriptional regulator</fullName>
    </submittedName>
</protein>
<name>A0A7C3PBC7_9CYAN</name>
<dbReference type="GO" id="GO:0016020">
    <property type="term" value="C:membrane"/>
    <property type="evidence" value="ECO:0007669"/>
    <property type="project" value="InterPro"/>
</dbReference>
<comment type="caution">
    <text evidence="2">The sequence shown here is derived from an EMBL/GenBank/DDBJ whole genome shotgun (WGS) entry which is preliminary data.</text>
</comment>
<proteinExistence type="predicted"/>
<feature type="transmembrane region" description="Helical" evidence="1">
    <location>
        <begin position="228"/>
        <end position="248"/>
    </location>
</feature>
<feature type="transmembrane region" description="Helical" evidence="1">
    <location>
        <begin position="352"/>
        <end position="374"/>
    </location>
</feature>
<dbReference type="PIRSF" id="PIRSF038991">
    <property type="entry name" value="Protein_AbrB"/>
    <property type="match status" value="1"/>
</dbReference>
<keyword evidence="1" id="KW-0812">Transmembrane</keyword>
<gene>
    <name evidence="2" type="ORF">ENR64_05060</name>
</gene>
<dbReference type="NCBIfam" id="TIGR03082">
    <property type="entry name" value="Gneg_AbrB_dup"/>
    <property type="match status" value="1"/>
</dbReference>
<feature type="transmembrane region" description="Helical" evidence="1">
    <location>
        <begin position="163"/>
        <end position="184"/>
    </location>
</feature>